<dbReference type="InterPro" id="IPR009359">
    <property type="entry name" value="PaaB"/>
</dbReference>
<sequence length="131" mass="14210">MNGGSTGDDGGSTEVTAEGGHGAVPTTGVETGSGQRPSRRAWPLYEVFVRGKRGLNHVHVGSLHAADDEMALHNARDVYTRRNEGVSIWVVRADRITASSPDEKDPFFAPSADKVYRHPTFYAIPEEVPHL</sequence>
<dbReference type="RefSeq" id="WP_085914085.1">
    <property type="nucleotide sequence ID" value="NZ_AP018920.1"/>
</dbReference>
<dbReference type="InterPro" id="IPR038693">
    <property type="entry name" value="PaaB_sf"/>
</dbReference>
<keyword evidence="3" id="KW-1185">Reference proteome</keyword>
<evidence type="ECO:0000256" key="1">
    <source>
        <dbReference type="SAM" id="MobiDB-lite"/>
    </source>
</evidence>
<dbReference type="AlphaFoldDB" id="A0A1Y2MU61"/>
<organism evidence="2 3">
    <name type="scientific">Pseudonocardia autotrophica</name>
    <name type="common">Amycolata autotrophica</name>
    <name type="synonym">Nocardia autotrophica</name>
    <dbReference type="NCBI Taxonomy" id="2074"/>
    <lineage>
        <taxon>Bacteria</taxon>
        <taxon>Bacillati</taxon>
        <taxon>Actinomycetota</taxon>
        <taxon>Actinomycetes</taxon>
        <taxon>Pseudonocardiales</taxon>
        <taxon>Pseudonocardiaceae</taxon>
        <taxon>Pseudonocardia</taxon>
    </lineage>
</organism>
<accession>A0A1Y2MU61</accession>
<protein>
    <submittedName>
        <fullName evidence="2">1,2-phenylacetyl-CoA epoxidase, subunit B</fullName>
    </submittedName>
</protein>
<comment type="caution">
    <text evidence="2">The sequence shown here is derived from an EMBL/GenBank/DDBJ whole genome shotgun (WGS) entry which is preliminary data.</text>
</comment>
<name>A0A1Y2MU61_PSEAH</name>
<evidence type="ECO:0000313" key="3">
    <source>
        <dbReference type="Proteomes" id="UP000194360"/>
    </source>
</evidence>
<dbReference type="EMBL" id="MIGB01000021">
    <property type="protein sequence ID" value="OSY38681.1"/>
    <property type="molecule type" value="Genomic_DNA"/>
</dbReference>
<feature type="compositionally biased region" description="Gly residues" evidence="1">
    <location>
        <begin position="1"/>
        <end position="10"/>
    </location>
</feature>
<proteinExistence type="predicted"/>
<dbReference type="STRING" id="2074.BG845_03883"/>
<dbReference type="Proteomes" id="UP000194360">
    <property type="component" value="Unassembled WGS sequence"/>
</dbReference>
<dbReference type="NCBIfam" id="TIGR02157">
    <property type="entry name" value="PA_CoA_Oxy2"/>
    <property type="match status" value="1"/>
</dbReference>
<dbReference type="OrthoDB" id="8593533at2"/>
<gene>
    <name evidence="2" type="primary">paaB</name>
    <name evidence="2" type="ORF">BG845_03883</name>
</gene>
<reference evidence="2 3" key="1">
    <citation type="submission" date="2016-09" db="EMBL/GenBank/DDBJ databases">
        <title>Pseudonocardia autotrophica DSM535, a candidate organism with high potential of specific P450 cytochromes.</title>
        <authorList>
            <person name="Grumaz C."/>
            <person name="Vainshtein Y."/>
            <person name="Kirstahler P."/>
            <person name="Sohn K."/>
        </authorList>
    </citation>
    <scope>NUCLEOTIDE SEQUENCE [LARGE SCALE GENOMIC DNA]</scope>
    <source>
        <strain evidence="2 3">DSM 535</strain>
    </source>
</reference>
<dbReference type="Gene3D" id="3.10.20.520">
    <property type="entry name" value="Phenylacetic acid degradation B"/>
    <property type="match status" value="1"/>
</dbReference>
<dbReference type="Pfam" id="PF06243">
    <property type="entry name" value="PaaB"/>
    <property type="match status" value="1"/>
</dbReference>
<evidence type="ECO:0000313" key="2">
    <source>
        <dbReference type="EMBL" id="OSY38681.1"/>
    </source>
</evidence>
<feature type="region of interest" description="Disordered" evidence="1">
    <location>
        <begin position="1"/>
        <end position="38"/>
    </location>
</feature>